<feature type="region of interest" description="Disordered" evidence="1">
    <location>
        <begin position="1"/>
        <end position="111"/>
    </location>
</feature>
<organism evidence="3 4">
    <name type="scientific">Naematelia encephala</name>
    <dbReference type="NCBI Taxonomy" id="71784"/>
    <lineage>
        <taxon>Eukaryota</taxon>
        <taxon>Fungi</taxon>
        <taxon>Dikarya</taxon>
        <taxon>Basidiomycota</taxon>
        <taxon>Agaricomycotina</taxon>
        <taxon>Tremellomycetes</taxon>
        <taxon>Tremellales</taxon>
        <taxon>Naemateliaceae</taxon>
        <taxon>Naematelia</taxon>
    </lineage>
</organism>
<feature type="compositionally biased region" description="Acidic residues" evidence="1">
    <location>
        <begin position="61"/>
        <end position="86"/>
    </location>
</feature>
<dbReference type="EMBL" id="MCFC01000001">
    <property type="protein sequence ID" value="ORY35417.1"/>
    <property type="molecule type" value="Genomic_DNA"/>
</dbReference>
<evidence type="ECO:0000256" key="1">
    <source>
        <dbReference type="SAM" id="MobiDB-lite"/>
    </source>
</evidence>
<dbReference type="Proteomes" id="UP000193986">
    <property type="component" value="Unassembled WGS sequence"/>
</dbReference>
<feature type="transmembrane region" description="Helical" evidence="2">
    <location>
        <begin position="504"/>
        <end position="522"/>
    </location>
</feature>
<protein>
    <submittedName>
        <fullName evidence="3">Uncharacterized protein</fullName>
    </submittedName>
</protein>
<keyword evidence="2" id="KW-0472">Membrane</keyword>
<name>A0A1Y2BLF9_9TREE</name>
<evidence type="ECO:0000313" key="3">
    <source>
        <dbReference type="EMBL" id="ORY35417.1"/>
    </source>
</evidence>
<dbReference type="OrthoDB" id="2596760at2759"/>
<evidence type="ECO:0000256" key="2">
    <source>
        <dbReference type="SAM" id="Phobius"/>
    </source>
</evidence>
<sequence>MFATVARGRQNSRRQVQELDEIEVPAGSDSCFGVRSLNGSVEWEVAGGGMEQSQDPQPDSKEEDDDKVDDNEEEQNGEEEEGEEDRMDSPKIQGESTISEDTPIAPPWCPLPLSPETTLYLLSPNATTLSTPNEQERDHPDNLSEPSSPASFTSMPTVSSMSRTSSPIGDADFRGPEGLVLPTLSLPSTSLHMSLRRWDGEARGIKVVLLGSTGVVRRSLRELGERLELVELASRGEVGIVRDGKVQIILVTGLGETRVDGKISDAYSALHALLHPSPPRGTNDKIKAVIQAWARREEWVHLIYAIDAESSLVKSLAPIVPVLCPRPMDIDAPLFTLPSQVYSPHMADPTPMPHQASHEYFSTRSEIETSQHVETLLNILESTNSIEIASIAKFLNWRPPSLDSSVSTSAASSSFEPPLMPTVARVHGGGEWEATLSRRIAKRRDVVERPARGKPRRRRTSRSQERAPSPLFPKGSSSPAGQVRMVGLIGTALEKARGLMFGKWKWVGVAAVAVALGWGLWASKSKF</sequence>
<keyword evidence="2" id="KW-1133">Transmembrane helix</keyword>
<dbReference type="InParanoid" id="A0A1Y2BLF9"/>
<comment type="caution">
    <text evidence="3">The sequence shown here is derived from an EMBL/GenBank/DDBJ whole genome shotgun (WGS) entry which is preliminary data.</text>
</comment>
<evidence type="ECO:0000313" key="4">
    <source>
        <dbReference type="Proteomes" id="UP000193986"/>
    </source>
</evidence>
<proteinExistence type="predicted"/>
<feature type="region of interest" description="Disordered" evidence="1">
    <location>
        <begin position="127"/>
        <end position="173"/>
    </location>
</feature>
<keyword evidence="2" id="KW-0812">Transmembrane</keyword>
<reference evidence="3 4" key="1">
    <citation type="submission" date="2016-07" db="EMBL/GenBank/DDBJ databases">
        <title>Pervasive Adenine N6-methylation of Active Genes in Fungi.</title>
        <authorList>
            <consortium name="DOE Joint Genome Institute"/>
            <person name="Mondo S.J."/>
            <person name="Dannebaum R.O."/>
            <person name="Kuo R.C."/>
            <person name="Labutti K."/>
            <person name="Haridas S."/>
            <person name="Kuo A."/>
            <person name="Salamov A."/>
            <person name="Ahrendt S.R."/>
            <person name="Lipzen A."/>
            <person name="Sullivan W."/>
            <person name="Andreopoulos W.B."/>
            <person name="Clum A."/>
            <person name="Lindquist E."/>
            <person name="Daum C."/>
            <person name="Ramamoorthy G.K."/>
            <person name="Gryganskyi A."/>
            <person name="Culley D."/>
            <person name="Magnuson J.K."/>
            <person name="James T.Y."/>
            <person name="O'Malley M.A."/>
            <person name="Stajich J.E."/>
            <person name="Spatafora J.W."/>
            <person name="Visel A."/>
            <person name="Grigoriev I.V."/>
        </authorList>
    </citation>
    <scope>NUCLEOTIDE SEQUENCE [LARGE SCALE GENOMIC DNA]</scope>
    <source>
        <strain evidence="3 4">68-887.2</strain>
    </source>
</reference>
<feature type="region of interest" description="Disordered" evidence="1">
    <location>
        <begin position="444"/>
        <end position="479"/>
    </location>
</feature>
<feature type="compositionally biased region" description="Polar residues" evidence="1">
    <location>
        <begin position="144"/>
        <end position="167"/>
    </location>
</feature>
<dbReference type="AlphaFoldDB" id="A0A1Y2BLF9"/>
<gene>
    <name evidence="3" type="ORF">BCR39DRAFT_596150</name>
</gene>
<accession>A0A1Y2BLF9</accession>
<keyword evidence="4" id="KW-1185">Reference proteome</keyword>
<feature type="compositionally biased region" description="Basic residues" evidence="1">
    <location>
        <begin position="452"/>
        <end position="461"/>
    </location>
</feature>